<accession>A0A812KXU3</accession>
<feature type="domain" description="Helicase ATP-binding" evidence="1">
    <location>
        <begin position="151"/>
        <end position="285"/>
    </location>
</feature>
<proteinExistence type="predicted"/>
<sequence length="630" mass="71718">MDALAWPFLEDEQRLVWAAVLEFDAALPPWFFERHNFTHRRLGVDLFSLDGQQAILCRAGNATGRDVKRFLRTANCLFEAPCCTLWTERGCNVSADSESWLKEYGGQRKILTKKRLRHLCCDAAAALVLTSGQALAEESSHPPLRLCQEACLEACAKGARVIEMACGTGKTRVIRELTTKQTGKVLVTVPSRVLLEQFAEEMPGFCKVGTGYNDKIDFSCRGFISVTDSVQLLKNLAFEACFVDEGHHPLPQGMPSSKDLFKFSATHKEDVDFRYSLGEAIEQGVLSDYDLTVPAAPGAKPAEVVPRQHVAGAEASMESKEEGPRSLTRRRASKLKVKLGDVAEMFGSGHADQLDRFLGAIAQADSRFSDKDIRVLQSRLWVTDCRLQQPAMQQLLARDVLYQLALILQQNDAWDLRLQAVEKFDREHGMLPRQISSQLEERTLGQWLHNVGYRQKQQMLSGGRVQKLLNSSSSRLRARAARWLEPNAFVKAWLEELRRFVRKHNRMPDNRKGRTTAELRLLRSLFRLADPAKGNYQRRLQLLEKVDPIVSDWVKSRRTRKVQVQRARWSRQFHSLLDFVEVHGRLPQTRLEERSYTWLGRQKRQLNHLPAELRAKLVTSHPLISAFVQS</sequence>
<dbReference type="OrthoDB" id="429820at2759"/>
<reference evidence="2" key="1">
    <citation type="submission" date="2021-02" db="EMBL/GenBank/DDBJ databases">
        <authorList>
            <person name="Dougan E. K."/>
            <person name="Rhodes N."/>
            <person name="Thang M."/>
            <person name="Chan C."/>
        </authorList>
    </citation>
    <scope>NUCLEOTIDE SEQUENCE</scope>
</reference>
<dbReference type="Pfam" id="PF04851">
    <property type="entry name" value="ResIII"/>
    <property type="match status" value="1"/>
</dbReference>
<dbReference type="GO" id="GO:0003677">
    <property type="term" value="F:DNA binding"/>
    <property type="evidence" value="ECO:0007669"/>
    <property type="project" value="InterPro"/>
</dbReference>
<dbReference type="SUPFAM" id="SSF52540">
    <property type="entry name" value="P-loop containing nucleoside triphosphate hydrolases"/>
    <property type="match status" value="1"/>
</dbReference>
<comment type="caution">
    <text evidence="2">The sequence shown here is derived from an EMBL/GenBank/DDBJ whole genome shotgun (WGS) entry which is preliminary data.</text>
</comment>
<dbReference type="EMBL" id="CAJNJA010008031">
    <property type="protein sequence ID" value="CAE7231957.1"/>
    <property type="molecule type" value="Genomic_DNA"/>
</dbReference>
<evidence type="ECO:0000259" key="1">
    <source>
        <dbReference type="PROSITE" id="PS51192"/>
    </source>
</evidence>
<evidence type="ECO:0000313" key="2">
    <source>
        <dbReference type="EMBL" id="CAE7231957.1"/>
    </source>
</evidence>
<dbReference type="SMART" id="SM00487">
    <property type="entry name" value="DEXDc"/>
    <property type="match status" value="1"/>
</dbReference>
<dbReference type="PROSITE" id="PS51192">
    <property type="entry name" value="HELICASE_ATP_BIND_1"/>
    <property type="match status" value="1"/>
</dbReference>
<name>A0A812KXU3_9DINO</name>
<dbReference type="InterPro" id="IPR006935">
    <property type="entry name" value="Helicase/UvrB_N"/>
</dbReference>
<gene>
    <name evidence="2" type="primary">FP2</name>
    <name evidence="2" type="ORF">SNEC2469_LOCUS3643</name>
</gene>
<dbReference type="InterPro" id="IPR014001">
    <property type="entry name" value="Helicase_ATP-bd"/>
</dbReference>
<dbReference type="Gene3D" id="6.10.140.530">
    <property type="match status" value="1"/>
</dbReference>
<keyword evidence="3" id="KW-1185">Reference proteome</keyword>
<dbReference type="Gene3D" id="3.40.50.300">
    <property type="entry name" value="P-loop containing nucleotide triphosphate hydrolases"/>
    <property type="match status" value="1"/>
</dbReference>
<dbReference type="AlphaFoldDB" id="A0A812KXU3"/>
<evidence type="ECO:0000313" key="3">
    <source>
        <dbReference type="Proteomes" id="UP000601435"/>
    </source>
</evidence>
<dbReference type="InterPro" id="IPR027417">
    <property type="entry name" value="P-loop_NTPase"/>
</dbReference>
<dbReference type="GO" id="GO:0005524">
    <property type="term" value="F:ATP binding"/>
    <property type="evidence" value="ECO:0007669"/>
    <property type="project" value="InterPro"/>
</dbReference>
<organism evidence="2 3">
    <name type="scientific">Symbiodinium necroappetens</name>
    <dbReference type="NCBI Taxonomy" id="1628268"/>
    <lineage>
        <taxon>Eukaryota</taxon>
        <taxon>Sar</taxon>
        <taxon>Alveolata</taxon>
        <taxon>Dinophyceae</taxon>
        <taxon>Suessiales</taxon>
        <taxon>Symbiodiniaceae</taxon>
        <taxon>Symbiodinium</taxon>
    </lineage>
</organism>
<dbReference type="GO" id="GO:0016787">
    <property type="term" value="F:hydrolase activity"/>
    <property type="evidence" value="ECO:0007669"/>
    <property type="project" value="InterPro"/>
</dbReference>
<protein>
    <submittedName>
        <fullName evidence="2">FP2 protein</fullName>
    </submittedName>
</protein>
<dbReference type="Proteomes" id="UP000601435">
    <property type="component" value="Unassembled WGS sequence"/>
</dbReference>